<evidence type="ECO:0000313" key="1">
    <source>
        <dbReference type="EMBL" id="KAK5257638.1"/>
    </source>
</evidence>
<keyword evidence="2" id="KW-1185">Reference proteome</keyword>
<reference evidence="1 2" key="1">
    <citation type="submission" date="2023-08" db="EMBL/GenBank/DDBJ databases">
        <title>Black Yeasts Isolated from many extreme environments.</title>
        <authorList>
            <person name="Coleine C."/>
            <person name="Stajich J.E."/>
            <person name="Selbmann L."/>
        </authorList>
    </citation>
    <scope>NUCLEOTIDE SEQUENCE [LARGE SCALE GENOMIC DNA]</scope>
    <source>
        <strain evidence="1 2">CCFEE 536</strain>
    </source>
</reference>
<evidence type="ECO:0008006" key="3">
    <source>
        <dbReference type="Google" id="ProtNLM"/>
    </source>
</evidence>
<dbReference type="Proteomes" id="UP001357485">
    <property type="component" value="Unassembled WGS sequence"/>
</dbReference>
<evidence type="ECO:0000313" key="2">
    <source>
        <dbReference type="Proteomes" id="UP001357485"/>
    </source>
</evidence>
<comment type="caution">
    <text evidence="1">The sequence shown here is derived from an EMBL/GenBank/DDBJ whole genome shotgun (WGS) entry which is preliminary data.</text>
</comment>
<proteinExistence type="predicted"/>
<dbReference type="EMBL" id="JAVRRA010008207">
    <property type="protein sequence ID" value="KAK5257638.1"/>
    <property type="molecule type" value="Genomic_DNA"/>
</dbReference>
<sequence length="91" mass="10159">MAANTKSCDEWVQKLIAESSKKNPAFAGALQSPIATKGMEKAWRYANVRKNVLAIETAKIWMVVIGNQNPALWVYFNKHDGGDERTVSLLH</sequence>
<accession>A0ABR0M0H2</accession>
<gene>
    <name evidence="1" type="ORF">LTR16_000045</name>
</gene>
<organism evidence="1 2">
    <name type="scientific">Cryomyces antarcticus</name>
    <dbReference type="NCBI Taxonomy" id="329879"/>
    <lineage>
        <taxon>Eukaryota</taxon>
        <taxon>Fungi</taxon>
        <taxon>Dikarya</taxon>
        <taxon>Ascomycota</taxon>
        <taxon>Pezizomycotina</taxon>
        <taxon>Dothideomycetes</taxon>
        <taxon>Dothideomycetes incertae sedis</taxon>
        <taxon>Cryomyces</taxon>
    </lineage>
</organism>
<protein>
    <recommendedName>
        <fullName evidence="3">PH domain-containing protein</fullName>
    </recommendedName>
</protein>
<name>A0ABR0M0H2_9PEZI</name>